<evidence type="ECO:0000256" key="6">
    <source>
        <dbReference type="ARBA" id="ARBA00023180"/>
    </source>
</evidence>
<sequence>MCYTYVPTSQLRDTNIRITYNPRRAVESTEKLDTEQLNTPKIQKDIKDSSDSWIRGGYITELEVYHELHSSDLVRKHFYPDGIGGDRDMTEQQRREY</sequence>
<dbReference type="KEGG" id="nte:NEUTE1DRAFT135005"/>
<evidence type="ECO:0000256" key="1">
    <source>
        <dbReference type="ARBA" id="ARBA00004167"/>
    </source>
</evidence>
<keyword evidence="2" id="KW-0812">Transmembrane</keyword>
<name>F8MB03_NEUT8</name>
<evidence type="ECO:0000256" key="5">
    <source>
        <dbReference type="ARBA" id="ARBA00023136"/>
    </source>
</evidence>
<evidence type="ECO:0000256" key="4">
    <source>
        <dbReference type="ARBA" id="ARBA00023026"/>
    </source>
</evidence>
<evidence type="ECO:0000256" key="2">
    <source>
        <dbReference type="ARBA" id="ARBA00022692"/>
    </source>
</evidence>
<gene>
    <name evidence="8" type="ORF">NEUTE1DRAFT_135005</name>
</gene>
<keyword evidence="4" id="KW-0843">Virulence</keyword>
<dbReference type="OrthoDB" id="3687641at2759"/>
<keyword evidence="9" id="KW-1185">Reference proteome</keyword>
<dbReference type="Pfam" id="PF11807">
    <property type="entry name" value="UstYa"/>
    <property type="match status" value="1"/>
</dbReference>
<dbReference type="HOGENOM" id="CLU_2347235_0_0_1"/>
<accession>F8MB03</accession>
<comment type="similarity">
    <text evidence="7">Belongs to the ustYa family.</text>
</comment>
<evidence type="ECO:0000256" key="7">
    <source>
        <dbReference type="ARBA" id="ARBA00035112"/>
    </source>
</evidence>
<dbReference type="VEuPathDB" id="FungiDB:NEUTE1DRAFT_135005"/>
<dbReference type="AlphaFoldDB" id="F8MB03"/>
<dbReference type="GO" id="GO:0016020">
    <property type="term" value="C:membrane"/>
    <property type="evidence" value="ECO:0007669"/>
    <property type="project" value="UniProtKB-SubCell"/>
</dbReference>
<dbReference type="EMBL" id="GL891302">
    <property type="protein sequence ID" value="EGO61022.1"/>
    <property type="molecule type" value="Genomic_DNA"/>
</dbReference>
<dbReference type="GeneID" id="20825854"/>
<evidence type="ECO:0000313" key="9">
    <source>
        <dbReference type="Proteomes" id="UP000008065"/>
    </source>
</evidence>
<reference evidence="9" key="1">
    <citation type="journal article" date="2011" name="Genetics">
        <title>Massive changes in genome architecture accompany the transition to self-fertility in the filamentous fungus Neurospora tetrasperma.</title>
        <authorList>
            <person name="Ellison C.E."/>
            <person name="Stajich J.E."/>
            <person name="Jacobson D.J."/>
            <person name="Natvig D.O."/>
            <person name="Lapidus A."/>
            <person name="Foster B."/>
            <person name="Aerts A."/>
            <person name="Riley R."/>
            <person name="Lindquist E.A."/>
            <person name="Grigoriev I.V."/>
            <person name="Taylor J.W."/>
        </authorList>
    </citation>
    <scope>NUCLEOTIDE SEQUENCE [LARGE SCALE GENOMIC DNA]</scope>
    <source>
        <strain evidence="9">FGSC 2508 / P0657</strain>
    </source>
</reference>
<dbReference type="GO" id="GO:0043386">
    <property type="term" value="P:mycotoxin biosynthetic process"/>
    <property type="evidence" value="ECO:0007669"/>
    <property type="project" value="InterPro"/>
</dbReference>
<evidence type="ECO:0000256" key="3">
    <source>
        <dbReference type="ARBA" id="ARBA00022989"/>
    </source>
</evidence>
<dbReference type="RefSeq" id="XP_009848173.1">
    <property type="nucleotide sequence ID" value="XM_009849871.1"/>
</dbReference>
<dbReference type="InterPro" id="IPR021765">
    <property type="entry name" value="UstYa-like"/>
</dbReference>
<dbReference type="Proteomes" id="UP000008065">
    <property type="component" value="Unassembled WGS sequence"/>
</dbReference>
<comment type="subcellular location">
    <subcellularLocation>
        <location evidence="1">Membrane</location>
        <topology evidence="1">Single-pass membrane protein</topology>
    </subcellularLocation>
</comment>
<keyword evidence="3" id="KW-1133">Transmembrane helix</keyword>
<evidence type="ECO:0000313" key="8">
    <source>
        <dbReference type="EMBL" id="EGO61022.1"/>
    </source>
</evidence>
<keyword evidence="5" id="KW-0472">Membrane</keyword>
<protein>
    <submittedName>
        <fullName evidence="8">Uncharacterized protein</fullName>
    </submittedName>
</protein>
<keyword evidence="6" id="KW-0325">Glycoprotein</keyword>
<organism evidence="8 9">
    <name type="scientific">Neurospora tetrasperma (strain FGSC 2508 / ATCC MYA-4615 / P0657)</name>
    <dbReference type="NCBI Taxonomy" id="510951"/>
    <lineage>
        <taxon>Eukaryota</taxon>
        <taxon>Fungi</taxon>
        <taxon>Dikarya</taxon>
        <taxon>Ascomycota</taxon>
        <taxon>Pezizomycotina</taxon>
        <taxon>Sordariomycetes</taxon>
        <taxon>Sordariomycetidae</taxon>
        <taxon>Sordariales</taxon>
        <taxon>Sordariaceae</taxon>
        <taxon>Neurospora</taxon>
    </lineage>
</organism>
<proteinExistence type="inferred from homology"/>